<gene>
    <name evidence="1" type="ORF">B0H17DRAFT_1145875</name>
</gene>
<sequence>MSRCSGPLPPYMSISHAAVGEKDLSSFKPVAVDPDDSTPASWSFVTPHPTLRRVERLPNGEREATLQICRFPWRSFWNLRSRTNVAFDNAGQRPNYMWCELRRHMTFASIIIGWVYTKSTAELLHSYCAPHPRSSSRPTCSMHNRVLQYTNDVKSLKALFSFAGPPSLVEGRQPARASGRHVNTTGTCIKMVAADLNTTGQ</sequence>
<proteinExistence type="predicted"/>
<reference evidence="1" key="1">
    <citation type="submission" date="2023-03" db="EMBL/GenBank/DDBJ databases">
        <title>Massive genome expansion in bonnet fungi (Mycena s.s.) driven by repeated elements and novel gene families across ecological guilds.</title>
        <authorList>
            <consortium name="Lawrence Berkeley National Laboratory"/>
            <person name="Harder C.B."/>
            <person name="Miyauchi S."/>
            <person name="Viragh M."/>
            <person name="Kuo A."/>
            <person name="Thoen E."/>
            <person name="Andreopoulos B."/>
            <person name="Lu D."/>
            <person name="Skrede I."/>
            <person name="Drula E."/>
            <person name="Henrissat B."/>
            <person name="Morin E."/>
            <person name="Kohler A."/>
            <person name="Barry K."/>
            <person name="LaButti K."/>
            <person name="Morin E."/>
            <person name="Salamov A."/>
            <person name="Lipzen A."/>
            <person name="Mereny Z."/>
            <person name="Hegedus B."/>
            <person name="Baldrian P."/>
            <person name="Stursova M."/>
            <person name="Weitz H."/>
            <person name="Taylor A."/>
            <person name="Grigoriev I.V."/>
            <person name="Nagy L.G."/>
            <person name="Martin F."/>
            <person name="Kauserud H."/>
        </authorList>
    </citation>
    <scope>NUCLEOTIDE SEQUENCE</scope>
    <source>
        <strain evidence="1">CBHHK067</strain>
    </source>
</reference>
<accession>A0AAD7CQ39</accession>
<dbReference type="Proteomes" id="UP001221757">
    <property type="component" value="Unassembled WGS sequence"/>
</dbReference>
<dbReference type="EMBL" id="JARKIE010000288">
    <property type="protein sequence ID" value="KAJ7657563.1"/>
    <property type="molecule type" value="Genomic_DNA"/>
</dbReference>
<evidence type="ECO:0000313" key="1">
    <source>
        <dbReference type="EMBL" id="KAJ7657563.1"/>
    </source>
</evidence>
<organism evidence="1 2">
    <name type="scientific">Mycena rosella</name>
    <name type="common">Pink bonnet</name>
    <name type="synonym">Agaricus rosellus</name>
    <dbReference type="NCBI Taxonomy" id="1033263"/>
    <lineage>
        <taxon>Eukaryota</taxon>
        <taxon>Fungi</taxon>
        <taxon>Dikarya</taxon>
        <taxon>Basidiomycota</taxon>
        <taxon>Agaricomycotina</taxon>
        <taxon>Agaricomycetes</taxon>
        <taxon>Agaricomycetidae</taxon>
        <taxon>Agaricales</taxon>
        <taxon>Marasmiineae</taxon>
        <taxon>Mycenaceae</taxon>
        <taxon>Mycena</taxon>
    </lineage>
</organism>
<protein>
    <submittedName>
        <fullName evidence="1">Uncharacterized protein</fullName>
    </submittedName>
</protein>
<name>A0AAD7CQ39_MYCRO</name>
<dbReference type="AlphaFoldDB" id="A0AAD7CQ39"/>
<comment type="caution">
    <text evidence="1">The sequence shown here is derived from an EMBL/GenBank/DDBJ whole genome shotgun (WGS) entry which is preliminary data.</text>
</comment>
<keyword evidence="2" id="KW-1185">Reference proteome</keyword>
<evidence type="ECO:0000313" key="2">
    <source>
        <dbReference type="Proteomes" id="UP001221757"/>
    </source>
</evidence>